<keyword evidence="2" id="KW-1185">Reference proteome</keyword>
<evidence type="ECO:0008006" key="3">
    <source>
        <dbReference type="Google" id="ProtNLM"/>
    </source>
</evidence>
<reference evidence="1 2" key="1">
    <citation type="submission" date="2020-02" db="EMBL/GenBank/DDBJ databases">
        <title>Balneolaceae bacterium YR4-1, complete genome.</title>
        <authorList>
            <person name="Li Y."/>
            <person name="Wu S."/>
        </authorList>
    </citation>
    <scope>NUCLEOTIDE SEQUENCE [LARGE SCALE GENOMIC DNA]</scope>
    <source>
        <strain evidence="1 2">YR4-1</strain>
    </source>
</reference>
<evidence type="ECO:0000313" key="2">
    <source>
        <dbReference type="Proteomes" id="UP000473278"/>
    </source>
</evidence>
<gene>
    <name evidence="1" type="ORF">G3570_00045</name>
</gene>
<name>A0A6M1SVN4_9BACT</name>
<sequence>MTYLLENDRYLLSIVYANGILNVKIEGSINLDDSYIIWQKISEKSTYFSCKRIFIKSDLESIDRSHAFQYKDLFDELCTPWTFKIAWAEENPQNRENIRYIGRVIGYWGLNNISYVDSEDSAKDWLLETRKLTGSY</sequence>
<comment type="caution">
    <text evidence="1">The sequence shown here is derived from an EMBL/GenBank/DDBJ whole genome shotgun (WGS) entry which is preliminary data.</text>
</comment>
<evidence type="ECO:0000313" key="1">
    <source>
        <dbReference type="EMBL" id="NGP75004.1"/>
    </source>
</evidence>
<protein>
    <recommendedName>
        <fullName evidence="3">STAS/SEC14 domain-containing protein</fullName>
    </recommendedName>
</protein>
<accession>A0A6M1SVN4</accession>
<dbReference type="EMBL" id="JAALLT010000001">
    <property type="protein sequence ID" value="NGP75004.1"/>
    <property type="molecule type" value="Genomic_DNA"/>
</dbReference>
<proteinExistence type="predicted"/>
<dbReference type="Proteomes" id="UP000473278">
    <property type="component" value="Unassembled WGS sequence"/>
</dbReference>
<organism evidence="1 2">
    <name type="scientific">Halalkalibaculum roseum</name>
    <dbReference type="NCBI Taxonomy" id="2709311"/>
    <lineage>
        <taxon>Bacteria</taxon>
        <taxon>Pseudomonadati</taxon>
        <taxon>Balneolota</taxon>
        <taxon>Balneolia</taxon>
        <taxon>Balneolales</taxon>
        <taxon>Balneolaceae</taxon>
        <taxon>Halalkalibaculum</taxon>
    </lineage>
</organism>
<dbReference type="RefSeq" id="WP_165137994.1">
    <property type="nucleotide sequence ID" value="NZ_JAALLT010000001.1"/>
</dbReference>
<dbReference type="AlphaFoldDB" id="A0A6M1SVN4"/>